<dbReference type="RefSeq" id="WP_119586675.1">
    <property type="nucleotide sequence ID" value="NZ_CAWODQ010000022.1"/>
</dbReference>
<feature type="transmembrane region" description="Helical" evidence="2">
    <location>
        <begin position="88"/>
        <end position="106"/>
    </location>
</feature>
<comment type="caution">
    <text evidence="4">The sequence shown here is derived from an EMBL/GenBank/DDBJ whole genome shotgun (WGS) entry which is preliminary data.</text>
</comment>
<gene>
    <name evidence="4" type="ORF">D2V07_09280</name>
</gene>
<dbReference type="InterPro" id="IPR012931">
    <property type="entry name" value="TraG_N_Proteobacteria"/>
</dbReference>
<keyword evidence="2" id="KW-0812">Transmembrane</keyword>
<evidence type="ECO:0000256" key="1">
    <source>
        <dbReference type="SAM" id="MobiDB-lite"/>
    </source>
</evidence>
<feature type="transmembrane region" description="Helical" evidence="2">
    <location>
        <begin position="366"/>
        <end position="388"/>
    </location>
</feature>
<proteinExistence type="predicted"/>
<evidence type="ECO:0000313" key="4">
    <source>
        <dbReference type="EMBL" id="RIV86858.1"/>
    </source>
</evidence>
<evidence type="ECO:0000313" key="5">
    <source>
        <dbReference type="Proteomes" id="UP000286576"/>
    </source>
</evidence>
<keyword evidence="2" id="KW-0472">Membrane</keyword>
<feature type="transmembrane region" description="Helical" evidence="2">
    <location>
        <begin position="333"/>
        <end position="354"/>
    </location>
</feature>
<accession>A0A418NTY5</accession>
<name>A0A418NTY5_9SPHN</name>
<feature type="domain" description="TraG N-terminal Proteobacteria" evidence="3">
    <location>
        <begin position="3"/>
        <end position="460"/>
    </location>
</feature>
<keyword evidence="2" id="KW-1133">Transmembrane helix</keyword>
<feature type="transmembrane region" description="Helical" evidence="2">
    <location>
        <begin position="57"/>
        <end position="76"/>
    </location>
</feature>
<feature type="region of interest" description="Disordered" evidence="1">
    <location>
        <begin position="699"/>
        <end position="727"/>
    </location>
</feature>
<evidence type="ECO:0000259" key="3">
    <source>
        <dbReference type="Pfam" id="PF07916"/>
    </source>
</evidence>
<dbReference type="Proteomes" id="UP000286576">
    <property type="component" value="Unassembled WGS sequence"/>
</dbReference>
<organism evidence="4 5">
    <name type="scientific">Aurantiacibacter zhengii</name>
    <dbReference type="NCBI Taxonomy" id="2307003"/>
    <lineage>
        <taxon>Bacteria</taxon>
        <taxon>Pseudomonadati</taxon>
        <taxon>Pseudomonadota</taxon>
        <taxon>Alphaproteobacteria</taxon>
        <taxon>Sphingomonadales</taxon>
        <taxon>Erythrobacteraceae</taxon>
        <taxon>Aurantiacibacter</taxon>
    </lineage>
</organism>
<evidence type="ECO:0000256" key="2">
    <source>
        <dbReference type="SAM" id="Phobius"/>
    </source>
</evidence>
<feature type="compositionally biased region" description="Low complexity" evidence="1">
    <location>
        <begin position="702"/>
        <end position="719"/>
    </location>
</feature>
<dbReference type="Pfam" id="PF07916">
    <property type="entry name" value="TraG_N"/>
    <property type="match status" value="1"/>
</dbReference>
<protein>
    <submittedName>
        <fullName evidence="4">Conjugal transfer protein TraG</fullName>
    </submittedName>
</protein>
<dbReference type="OrthoDB" id="7413598at2"/>
<dbReference type="AlphaFoldDB" id="A0A418NTY5"/>
<feature type="compositionally biased region" description="Low complexity" evidence="1">
    <location>
        <begin position="872"/>
        <end position="891"/>
    </location>
</feature>
<keyword evidence="5" id="KW-1185">Reference proteome</keyword>
<dbReference type="EMBL" id="QXFL01000003">
    <property type="protein sequence ID" value="RIV86858.1"/>
    <property type="molecule type" value="Genomic_DNA"/>
</dbReference>
<feature type="transmembrane region" description="Helical" evidence="2">
    <location>
        <begin position="419"/>
        <end position="442"/>
    </location>
</feature>
<feature type="region of interest" description="Disordered" evidence="1">
    <location>
        <begin position="872"/>
        <end position="903"/>
    </location>
</feature>
<feature type="transmembrane region" description="Helical" evidence="2">
    <location>
        <begin position="32"/>
        <end position="50"/>
    </location>
</feature>
<sequence>MVEIFTVGGGEYIVNVLNAVAAWTGAGGYKSLIQVALVMGMVLAVIVVAFNQDWRAWLNWFLGATLIYMCLMVPRMDVHVTDRVNPSLAPATVANVPLGLALMASFTSQAGDYLTRSAELVFGLPDDLNYSKNGMIYGARLLESTRSLRISDPEFAANFDEHVRQCVFYDLLLGRYSMKELSESDDIWATIAPGSAARAQKFLTRQADDSVTASIITCREAYTALSGQWASLIDEMTLVAGRQLYPRQTEALAKAKLMADLPIAYQYLTGISRSASDIFRQVLTINAMNQAMHGFAGASGTGSIDVFAQTRADIQTERTYSSIAHNAMKWVPILNVVLTVVFYALFPVLFPLFLMPRTGPIALRGYVTGFFYLAAWGPLFVILHMILMFKGAGDVAAAGGSTGLSLATFAGMSDVNSDIGILAGYLVASIPFLAGGVARGALAISGQATSYLNPSQNAAEEAAREASTGNVSLGNSNIDNSTVFSRQFSQGNLAPNIAYGAAQTRGFTDSGTQTTSFPDGEFAAVPNSSYPFTPTLGQDFTGRLGTMASQSRTQSETYANLAQQSTSSALTRFSEIRNAYSQGQSSDTVSGVGTNDSIGTAFSEVDNASRTLQQQFGLSRRASDDITISWFLNGEVNGGAGANVGVAQVGAKARGGRNQSWTDSDIGIASEDRGRIMGTLRQLSDSRNWSNTREGFLRETNSSSVSQVSTSSSGLSRSLTEAESYTREARRAEEMASRLENQASWYEANSAAGTLNLSQAYREWGMAEIEGNRDYYGPVRFDDIEFQMSARGQQLQSRFVESYADRLQDDIEADLSLPDFAPVSRPEIGNAGQVRARGGFGSASGPSMPDAPDLSDITDEVERVRRQGRGRIGTVRGYLDGQTEGATGASEEAADEVKEWANR</sequence>
<reference evidence="4 5" key="1">
    <citation type="submission" date="2018-08" db="EMBL/GenBank/DDBJ databases">
        <title>Erythrobacter zhengii sp.nov., a bacterium isolated from deep-sea sediment.</title>
        <authorList>
            <person name="Fang C."/>
            <person name="Wu Y.-H."/>
            <person name="Sun C."/>
            <person name="Wang H."/>
            <person name="Cheng H."/>
            <person name="Meng F.-X."/>
            <person name="Wang C.-S."/>
            <person name="Xu X.-W."/>
        </authorList>
    </citation>
    <scope>NUCLEOTIDE SEQUENCE [LARGE SCALE GENOMIC DNA]</scope>
    <source>
        <strain evidence="4 5">V18</strain>
    </source>
</reference>